<gene>
    <name evidence="10" type="primary">ydcV</name>
    <name evidence="10" type="ORF">CLCHR_04610</name>
</gene>
<evidence type="ECO:0000256" key="6">
    <source>
        <dbReference type="ARBA" id="ARBA00022989"/>
    </source>
</evidence>
<dbReference type="PROSITE" id="PS50928">
    <property type="entry name" value="ABC_TM1"/>
    <property type="match status" value="1"/>
</dbReference>
<evidence type="ECO:0000256" key="3">
    <source>
        <dbReference type="ARBA" id="ARBA00022448"/>
    </source>
</evidence>
<protein>
    <submittedName>
        <fullName evidence="10">Inner membrane ABC transporter permease protein YdcV</fullName>
    </submittedName>
</protein>
<organism evidence="10 11">
    <name type="scientific">Clostridium chromiireducens</name>
    <dbReference type="NCBI Taxonomy" id="225345"/>
    <lineage>
        <taxon>Bacteria</taxon>
        <taxon>Bacillati</taxon>
        <taxon>Bacillota</taxon>
        <taxon>Clostridia</taxon>
        <taxon>Eubacteriales</taxon>
        <taxon>Clostridiaceae</taxon>
        <taxon>Clostridium</taxon>
    </lineage>
</organism>
<dbReference type="Gene3D" id="1.10.3720.10">
    <property type="entry name" value="MetI-like"/>
    <property type="match status" value="1"/>
</dbReference>
<keyword evidence="11" id="KW-1185">Reference proteome</keyword>
<dbReference type="PANTHER" id="PTHR43848:SF2">
    <property type="entry name" value="PUTRESCINE TRANSPORT SYSTEM PERMEASE PROTEIN POTI"/>
    <property type="match status" value="1"/>
</dbReference>
<evidence type="ECO:0000313" key="11">
    <source>
        <dbReference type="Proteomes" id="UP000191056"/>
    </source>
</evidence>
<feature type="transmembrane region" description="Helical" evidence="8">
    <location>
        <begin position="237"/>
        <end position="258"/>
    </location>
</feature>
<keyword evidence="3 8" id="KW-0813">Transport</keyword>
<dbReference type="STRING" id="225345.CLCHR_04610"/>
<feature type="transmembrane region" description="Helical" evidence="8">
    <location>
        <begin position="107"/>
        <end position="129"/>
    </location>
</feature>
<feature type="transmembrane region" description="Helical" evidence="8">
    <location>
        <begin position="179"/>
        <end position="202"/>
    </location>
</feature>
<dbReference type="Pfam" id="PF00528">
    <property type="entry name" value="BPD_transp_1"/>
    <property type="match status" value="1"/>
</dbReference>
<feature type="transmembrane region" description="Helical" evidence="8">
    <location>
        <begin position="16"/>
        <end position="37"/>
    </location>
</feature>
<dbReference type="OrthoDB" id="9782004at2"/>
<dbReference type="SUPFAM" id="SSF161098">
    <property type="entry name" value="MetI-like"/>
    <property type="match status" value="1"/>
</dbReference>
<evidence type="ECO:0000256" key="1">
    <source>
        <dbReference type="ARBA" id="ARBA00004651"/>
    </source>
</evidence>
<sequence length="268" mass="29567">MTKAQKKNIAGILKNTYIYLVFLFLYLPIFYVIIFSFNTSKLNITFESFTFQWYGTFFKNRTLMEALTNTLIIGIISTLVSTIIGTIGAIGLSKYRFRGREVIDKLLYIPIVIPEVVLGIALLSIYSALSIPLGLISITLSHITFSIPFVVITVRARLAGFDKYLEEAAMDLGANRIVTFWRVTLPLIMPGVLSGAMLAFSLSIDDVIISFFTAGPGSTTLPLKIFSMVKTGVTPEVNALSTVIMVVTIIIIALNTAFQVKKLKAIKA</sequence>
<dbReference type="AlphaFoldDB" id="A0A1V4J0I2"/>
<dbReference type="PANTHER" id="PTHR43848">
    <property type="entry name" value="PUTRESCINE TRANSPORT SYSTEM PERMEASE PROTEIN POTI"/>
    <property type="match status" value="1"/>
</dbReference>
<keyword evidence="7 8" id="KW-0472">Membrane</keyword>
<dbReference type="Proteomes" id="UP000191056">
    <property type="component" value="Unassembled WGS sequence"/>
</dbReference>
<feature type="domain" description="ABC transmembrane type-1" evidence="9">
    <location>
        <begin position="67"/>
        <end position="255"/>
    </location>
</feature>
<dbReference type="InterPro" id="IPR035906">
    <property type="entry name" value="MetI-like_sf"/>
</dbReference>
<evidence type="ECO:0000256" key="4">
    <source>
        <dbReference type="ARBA" id="ARBA00022475"/>
    </source>
</evidence>
<dbReference type="EMBL" id="MZGT01000005">
    <property type="protein sequence ID" value="OPJ65686.1"/>
    <property type="molecule type" value="Genomic_DNA"/>
</dbReference>
<evidence type="ECO:0000256" key="8">
    <source>
        <dbReference type="RuleBase" id="RU363032"/>
    </source>
</evidence>
<evidence type="ECO:0000256" key="7">
    <source>
        <dbReference type="ARBA" id="ARBA00023136"/>
    </source>
</evidence>
<comment type="subcellular location">
    <subcellularLocation>
        <location evidence="1 8">Cell membrane</location>
        <topology evidence="1 8">Multi-pass membrane protein</topology>
    </subcellularLocation>
</comment>
<name>A0A1V4J0I2_9CLOT</name>
<evidence type="ECO:0000256" key="5">
    <source>
        <dbReference type="ARBA" id="ARBA00022692"/>
    </source>
</evidence>
<feature type="transmembrane region" description="Helical" evidence="8">
    <location>
        <begin position="71"/>
        <end position="95"/>
    </location>
</feature>
<comment type="caution">
    <text evidence="10">The sequence shown here is derived from an EMBL/GenBank/DDBJ whole genome shotgun (WGS) entry which is preliminary data.</text>
</comment>
<dbReference type="GO" id="GO:0055085">
    <property type="term" value="P:transmembrane transport"/>
    <property type="evidence" value="ECO:0007669"/>
    <property type="project" value="InterPro"/>
</dbReference>
<dbReference type="GO" id="GO:0005886">
    <property type="term" value="C:plasma membrane"/>
    <property type="evidence" value="ECO:0007669"/>
    <property type="project" value="UniProtKB-SubCell"/>
</dbReference>
<dbReference type="InterPro" id="IPR051789">
    <property type="entry name" value="Bact_Polyamine_Transport"/>
</dbReference>
<feature type="transmembrane region" description="Helical" evidence="8">
    <location>
        <begin position="135"/>
        <end position="158"/>
    </location>
</feature>
<evidence type="ECO:0000259" key="9">
    <source>
        <dbReference type="PROSITE" id="PS50928"/>
    </source>
</evidence>
<reference evidence="10 11" key="1">
    <citation type="submission" date="2017-03" db="EMBL/GenBank/DDBJ databases">
        <title>Genome sequence of Clostridium chromiireducens DSM 23318.</title>
        <authorList>
            <person name="Poehlein A."/>
            <person name="Daniel R."/>
        </authorList>
    </citation>
    <scope>NUCLEOTIDE SEQUENCE [LARGE SCALE GENOMIC DNA]</scope>
    <source>
        <strain evidence="10 11">DSM 23318</strain>
    </source>
</reference>
<dbReference type="CDD" id="cd06261">
    <property type="entry name" value="TM_PBP2"/>
    <property type="match status" value="1"/>
</dbReference>
<proteinExistence type="inferred from homology"/>
<dbReference type="InterPro" id="IPR000515">
    <property type="entry name" value="MetI-like"/>
</dbReference>
<dbReference type="RefSeq" id="WP_079438069.1">
    <property type="nucleotide sequence ID" value="NZ_MZGT01000005.1"/>
</dbReference>
<keyword evidence="5 8" id="KW-0812">Transmembrane</keyword>
<comment type="similarity">
    <text evidence="2">Belongs to the binding-protein-dependent transport system permease family. CysTW subfamily.</text>
</comment>
<evidence type="ECO:0000313" key="10">
    <source>
        <dbReference type="EMBL" id="OPJ65686.1"/>
    </source>
</evidence>
<keyword evidence="4" id="KW-1003">Cell membrane</keyword>
<accession>A0A1V4J0I2</accession>
<keyword evidence="6 8" id="KW-1133">Transmembrane helix</keyword>
<evidence type="ECO:0000256" key="2">
    <source>
        <dbReference type="ARBA" id="ARBA00007069"/>
    </source>
</evidence>